<feature type="compositionally biased region" description="Basic and acidic residues" evidence="1">
    <location>
        <begin position="45"/>
        <end position="66"/>
    </location>
</feature>
<name>A0AAE8W432_9ACTN</name>
<comment type="caution">
    <text evidence="3">The sequence shown here is derived from an EMBL/GenBank/DDBJ whole genome shotgun (WGS) entry which is preliminary data.</text>
</comment>
<organism evidence="3 4">
    <name type="scientific">Streptomyces ipomoeae</name>
    <dbReference type="NCBI Taxonomy" id="103232"/>
    <lineage>
        <taxon>Bacteria</taxon>
        <taxon>Bacillati</taxon>
        <taxon>Actinomycetota</taxon>
        <taxon>Actinomycetes</taxon>
        <taxon>Kitasatosporales</taxon>
        <taxon>Streptomycetaceae</taxon>
        <taxon>Streptomyces</taxon>
    </lineage>
</organism>
<evidence type="ECO:0000313" key="4">
    <source>
        <dbReference type="Proteomes" id="UP000318720"/>
    </source>
</evidence>
<keyword evidence="2" id="KW-0812">Transmembrane</keyword>
<protein>
    <submittedName>
        <fullName evidence="3">Uncharacterized protein</fullName>
    </submittedName>
</protein>
<feature type="region of interest" description="Disordered" evidence="1">
    <location>
        <begin position="39"/>
        <end position="66"/>
    </location>
</feature>
<sequence length="66" mass="7444">MATSPTSEFWKLFAVLLAVSTTVTFVLRAVLDALALRTQRRRADRRPAAVERAEAPRRPDRIPVPQ</sequence>
<evidence type="ECO:0000256" key="1">
    <source>
        <dbReference type="SAM" id="MobiDB-lite"/>
    </source>
</evidence>
<keyword evidence="2" id="KW-0472">Membrane</keyword>
<accession>A0AAE8W432</accession>
<dbReference type="AlphaFoldDB" id="A0AAE8W432"/>
<dbReference type="EMBL" id="SPAZ01000094">
    <property type="protein sequence ID" value="TQE36121.1"/>
    <property type="molecule type" value="Genomic_DNA"/>
</dbReference>
<keyword evidence="2" id="KW-1133">Transmembrane helix</keyword>
<proteinExistence type="predicted"/>
<evidence type="ECO:0000313" key="3">
    <source>
        <dbReference type="EMBL" id="TQE36121.1"/>
    </source>
</evidence>
<gene>
    <name evidence="3" type="ORF">Sipo8835_10840</name>
</gene>
<feature type="transmembrane region" description="Helical" evidence="2">
    <location>
        <begin position="12"/>
        <end position="36"/>
    </location>
</feature>
<evidence type="ECO:0000256" key="2">
    <source>
        <dbReference type="SAM" id="Phobius"/>
    </source>
</evidence>
<dbReference type="Proteomes" id="UP000318720">
    <property type="component" value="Unassembled WGS sequence"/>
</dbReference>
<reference evidence="3 4" key="1">
    <citation type="submission" date="2019-03" db="EMBL/GenBank/DDBJ databases">
        <title>Comparative genomic analyses of the sweetpotato soil rot pathogen, Streptomyces ipomoeae.</title>
        <authorList>
            <person name="Ruschel Soares N."/>
            <person name="Badger J.H."/>
            <person name="Huguet-Tapia J.C."/>
            <person name="Clark C.A."/>
            <person name="Pettis G.S."/>
        </authorList>
    </citation>
    <scope>NUCLEOTIDE SEQUENCE [LARGE SCALE GENOMIC DNA]</scope>
    <source>
        <strain evidence="3 4">88-35</strain>
    </source>
</reference>